<dbReference type="eggNOG" id="ENOG502QVKD">
    <property type="taxonomic scope" value="Eukaryota"/>
</dbReference>
<keyword evidence="5 10" id="KW-0479">Metal-binding</keyword>
<dbReference type="Pfam" id="PF01477">
    <property type="entry name" value="PLAT"/>
    <property type="match status" value="1"/>
</dbReference>
<evidence type="ECO:0000313" key="17">
    <source>
        <dbReference type="Proteomes" id="UP000005225"/>
    </source>
</evidence>
<dbReference type="Gene3D" id="2.60.60.20">
    <property type="entry name" value="PLAT/LH2 domain"/>
    <property type="match status" value="1"/>
</dbReference>
<dbReference type="PANTHER" id="PTHR11771">
    <property type="entry name" value="LIPOXYGENASE"/>
    <property type="match status" value="1"/>
</dbReference>
<dbReference type="PRINTS" id="PR00467">
    <property type="entry name" value="MAMLPOXGNASE"/>
</dbReference>
<dbReference type="FunFam" id="2.60.60.20:FF:000002">
    <property type="entry name" value="Arachidonate 5-lipoxygenase a"/>
    <property type="match status" value="1"/>
</dbReference>
<comment type="cofactor">
    <cofactor evidence="10">
        <name>Fe cation</name>
        <dbReference type="ChEBI" id="CHEBI:24875"/>
    </cofactor>
    <text evidence="10">Binds 1 Fe cation per subunit.</text>
</comment>
<keyword evidence="4" id="KW-0963">Cytoplasm</keyword>
<evidence type="ECO:0000256" key="13">
    <source>
        <dbReference type="PROSITE-ProRule" id="PRU00152"/>
    </source>
</evidence>
<dbReference type="CDD" id="cd01753">
    <property type="entry name" value="PLAT_LOX"/>
    <property type="match status" value="1"/>
</dbReference>
<evidence type="ECO:0000259" key="14">
    <source>
        <dbReference type="PROSITE" id="PS50095"/>
    </source>
</evidence>
<dbReference type="GO" id="GO:0005506">
    <property type="term" value="F:iron ion binding"/>
    <property type="evidence" value="ECO:0007669"/>
    <property type="project" value="InterPro"/>
</dbReference>
<keyword evidence="17" id="KW-1185">Reference proteome</keyword>
<organism evidence="16 17">
    <name type="scientific">Otolemur garnettii</name>
    <name type="common">Small-eared galago</name>
    <name type="synonym">Garnett's greater bushbaby</name>
    <dbReference type="NCBI Taxonomy" id="30611"/>
    <lineage>
        <taxon>Eukaryota</taxon>
        <taxon>Metazoa</taxon>
        <taxon>Chordata</taxon>
        <taxon>Craniata</taxon>
        <taxon>Vertebrata</taxon>
        <taxon>Euteleostomi</taxon>
        <taxon>Mammalia</taxon>
        <taxon>Eutheria</taxon>
        <taxon>Euarchontoglires</taxon>
        <taxon>Primates</taxon>
        <taxon>Strepsirrhini</taxon>
        <taxon>Lorisiformes</taxon>
        <taxon>Galagidae</taxon>
        <taxon>Otolemur</taxon>
    </lineage>
</organism>
<dbReference type="Pfam" id="PF00305">
    <property type="entry name" value="Lipoxygenase"/>
    <property type="match status" value="1"/>
</dbReference>
<dbReference type="InterPro" id="IPR001885">
    <property type="entry name" value="LipOase_mml"/>
</dbReference>
<evidence type="ECO:0000256" key="5">
    <source>
        <dbReference type="ARBA" id="ARBA00022723"/>
    </source>
</evidence>
<dbReference type="FunFam" id="1.20.245.10:FF:000001">
    <property type="entry name" value="Arachidonate 5-lipoxygenase a"/>
    <property type="match status" value="1"/>
</dbReference>
<feature type="domain" description="PLAT" evidence="14">
    <location>
        <begin position="2"/>
        <end position="119"/>
    </location>
</feature>
<feature type="binding site" evidence="11">
    <location>
        <position position="80"/>
    </location>
    <ligand>
        <name>Ca(2+)</name>
        <dbReference type="ChEBI" id="CHEBI:29108"/>
        <label>1</label>
    </ligand>
</feature>
<evidence type="ECO:0008006" key="18">
    <source>
        <dbReference type="Google" id="ProtNLM"/>
    </source>
</evidence>
<evidence type="ECO:0000256" key="11">
    <source>
        <dbReference type="PIRSR" id="PIRSR601885-2"/>
    </source>
</evidence>
<name>H0XYZ2_OTOGA</name>
<reference evidence="16" key="3">
    <citation type="submission" date="2025-09" db="UniProtKB">
        <authorList>
            <consortium name="Ensembl"/>
        </authorList>
    </citation>
    <scope>IDENTIFICATION</scope>
</reference>
<comment type="pathway">
    <text evidence="2">Lipid metabolism.</text>
</comment>
<dbReference type="PROSITE" id="PS50095">
    <property type="entry name" value="PLAT"/>
    <property type="match status" value="1"/>
</dbReference>
<dbReference type="HOGENOM" id="CLU_004282_3_3_1"/>
<dbReference type="Ensembl" id="ENSOGAT00000024547.1">
    <property type="protein sequence ID" value="ENSOGAP00000021335.1"/>
    <property type="gene ID" value="ENSOGAG00000029335.1"/>
</dbReference>
<dbReference type="EMBL" id="AAQR03080604">
    <property type="status" value="NOT_ANNOTATED_CDS"/>
    <property type="molecule type" value="Genomic_DNA"/>
</dbReference>
<evidence type="ECO:0000256" key="8">
    <source>
        <dbReference type="ARBA" id="ARBA00023004"/>
    </source>
</evidence>
<keyword evidence="7" id="KW-0560">Oxidoreductase</keyword>
<keyword evidence="6" id="KW-0223">Dioxygenase</keyword>
<dbReference type="SUPFAM" id="SSF48484">
    <property type="entry name" value="Lipoxigenase"/>
    <property type="match status" value="1"/>
</dbReference>
<evidence type="ECO:0000256" key="4">
    <source>
        <dbReference type="ARBA" id="ARBA00022490"/>
    </source>
</evidence>
<evidence type="ECO:0000256" key="7">
    <source>
        <dbReference type="ARBA" id="ARBA00023002"/>
    </source>
</evidence>
<dbReference type="SMART" id="SM00308">
    <property type="entry name" value="LH2"/>
    <property type="match status" value="1"/>
</dbReference>
<evidence type="ECO:0000313" key="16">
    <source>
        <dbReference type="Ensembl" id="ENSOGAP00000021335.1"/>
    </source>
</evidence>
<evidence type="ECO:0000256" key="10">
    <source>
        <dbReference type="PIRSR" id="PIRSR601885-1"/>
    </source>
</evidence>
<dbReference type="PROSITE" id="PS00081">
    <property type="entry name" value="LIPOXYGENASE_2"/>
    <property type="match status" value="1"/>
</dbReference>
<dbReference type="GO" id="GO:0034440">
    <property type="term" value="P:lipid oxidation"/>
    <property type="evidence" value="ECO:0007669"/>
    <property type="project" value="InterPro"/>
</dbReference>
<evidence type="ECO:0000256" key="9">
    <source>
        <dbReference type="ARBA" id="ARBA00023098"/>
    </source>
</evidence>
<dbReference type="STRING" id="30611.ENSOGAP00000021335"/>
<feature type="binding site" evidence="10">
    <location>
        <position position="399"/>
    </location>
    <ligand>
        <name>Fe cation</name>
        <dbReference type="ChEBI" id="CHEBI:24875"/>
        <note>catalytic</note>
    </ligand>
</feature>
<dbReference type="InterPro" id="IPR036226">
    <property type="entry name" value="LipOase_C_sf"/>
</dbReference>
<keyword evidence="8 10" id="KW-0408">Iron</keyword>
<feature type="binding site" evidence="10">
    <location>
        <position position="404"/>
    </location>
    <ligand>
        <name>Fe cation</name>
        <dbReference type="ChEBI" id="CHEBI:24875"/>
        <note>catalytic</note>
    </ligand>
</feature>
<dbReference type="SUPFAM" id="SSF49723">
    <property type="entry name" value="Lipase/lipooxygenase domain (PLAT/LH2 domain)"/>
    <property type="match status" value="1"/>
</dbReference>
<accession>H0XYZ2</accession>
<dbReference type="GeneTree" id="ENSGT00940000161510"/>
<feature type="binding site" evidence="10">
    <location>
        <position position="579"/>
    </location>
    <ligand>
        <name>Fe cation</name>
        <dbReference type="ChEBI" id="CHEBI:24875"/>
        <note>catalytic</note>
    </ligand>
</feature>
<evidence type="ECO:0000256" key="2">
    <source>
        <dbReference type="ARBA" id="ARBA00005189"/>
    </source>
</evidence>
<comment type="caution">
    <text evidence="13">Lacks conserved residue(s) required for the propagation of feature annotation.</text>
</comment>
<feature type="domain" description="Lipoxygenase" evidence="15">
    <location>
        <begin position="119"/>
        <end position="699"/>
    </location>
</feature>
<dbReference type="InterPro" id="IPR020834">
    <property type="entry name" value="LipOase_CS"/>
</dbReference>
<dbReference type="GO" id="GO:0006690">
    <property type="term" value="P:icosanoid metabolic process"/>
    <property type="evidence" value="ECO:0007669"/>
    <property type="project" value="UniProtKB-ARBA"/>
</dbReference>
<feature type="binding site" evidence="11">
    <location>
        <position position="17"/>
    </location>
    <ligand>
        <name>Ca(2+)</name>
        <dbReference type="ChEBI" id="CHEBI:29108"/>
        <label>1</label>
    </ligand>
</feature>
<sequence>MGEYQVRVATSSFLGSGTWDNVSVSLVGLAGESPVLRLDNFGKDFSLGSEEDFEVKLPQDVGRVLLLRVHKAHPTLLPHAWFCRWFQLSPPGGAPLLRFPCYQWLEGERNLVLREGAAKIIWQDSHPLLHAQRQAEIKQRQQEYRGLGALSPGVPHLWYVCTCTVFWRQRGPQRVGWSEFFPGLPHCLDAENLKELDPTLRYSITKEINQKFHHASLNVVLKLKGLLDSQRPWKSLGEIQHTFIFPKSQVSEYVFEHWHEDAFFASQFLNGLNPVLIRRCCCLPKNFPVTDAMVAPVLGPGTSLQAELERGSVYLVDHAILSGLRPSVINGRPQFVAAPLTLLHQRPGGGPLLPLAIQLSQTPGPDNPIFLPSDQAEDWLLAKTWVRHSEFLVHEMVTHLLATHFMAETFALSMLRQLPFLHPIFKLLIPHFRYTFHINIRARTGLFAPGKLIDKSVSLGHEGCLELIAKGLATVTYRSLCLPHQLADREVQDLTHYYYRDDSLQIWAAIESFVTNIVDIYYPDNEAVSKDSELQAWVREIFQEGFLSRMSSGVPSTLDSCAGLIQYLTMIIFTCSAQHAAINSGQFEFSAWMPNIPTTMRLPPPTTKGQTDLVASLPEVSATCHALVLFWSLRNETKDTQCLGNYPDEHFTEEAPQRSIAAFQSRLAEISRGIRERNRSLALPYTYLDPAVVENSITM</sequence>
<feature type="binding site" evidence="11">
    <location>
        <position position="40"/>
    </location>
    <ligand>
        <name>Ca(2+)</name>
        <dbReference type="ChEBI" id="CHEBI:29108"/>
        <label>2</label>
    </ligand>
</feature>
<dbReference type="Gene3D" id="3.10.450.60">
    <property type="match status" value="1"/>
</dbReference>
<protein>
    <recommendedName>
        <fullName evidence="18">Arachidonate 15-lipoxygenase type B</fullName>
    </recommendedName>
</protein>
<dbReference type="Proteomes" id="UP000005225">
    <property type="component" value="Unassembled WGS sequence"/>
</dbReference>
<dbReference type="PROSITE" id="PS51393">
    <property type="entry name" value="LIPOXYGENASE_3"/>
    <property type="match status" value="1"/>
</dbReference>
<dbReference type="InterPro" id="IPR036392">
    <property type="entry name" value="PLAT/LH2_dom_sf"/>
</dbReference>
<dbReference type="Gene3D" id="1.20.245.10">
    <property type="entry name" value="Lipoxygenase-1, Domain 5"/>
    <property type="match status" value="1"/>
</dbReference>
<dbReference type="GO" id="GO:0016702">
    <property type="term" value="F:oxidoreductase activity, acting on single donors with incorporation of molecular oxygen, incorporation of two atoms of oxygen"/>
    <property type="evidence" value="ECO:0007669"/>
    <property type="project" value="InterPro"/>
</dbReference>
<dbReference type="AlphaFoldDB" id="H0XYZ2"/>
<dbReference type="GO" id="GO:0001676">
    <property type="term" value="P:long-chain fatty acid metabolic process"/>
    <property type="evidence" value="ECO:0007669"/>
    <property type="project" value="UniProtKB-ARBA"/>
</dbReference>
<feature type="site" description="Essential for stabilizing binding to COTL1" evidence="12">
    <location>
        <position position="104"/>
    </location>
</feature>
<dbReference type="InterPro" id="IPR013819">
    <property type="entry name" value="LipOase_C"/>
</dbReference>
<dbReference type="GO" id="GO:0005737">
    <property type="term" value="C:cytoplasm"/>
    <property type="evidence" value="ECO:0007669"/>
    <property type="project" value="UniProtKB-SubCell"/>
</dbReference>
<evidence type="ECO:0000256" key="12">
    <source>
        <dbReference type="PIRSR" id="PIRSR601885-3"/>
    </source>
</evidence>
<proteinExistence type="inferred from homology"/>
<dbReference type="InterPro" id="IPR042062">
    <property type="entry name" value="PLAT_LOX_verte"/>
</dbReference>
<comment type="similarity">
    <text evidence="3">Belongs to the lipoxygenase family.</text>
</comment>
<dbReference type="InterPro" id="IPR001024">
    <property type="entry name" value="PLAT/LH2_dom"/>
</dbReference>
<reference evidence="17" key="1">
    <citation type="submission" date="2011-03" db="EMBL/GenBank/DDBJ databases">
        <title>Version 3 of the genome sequence of Otolemur garnettii (Bushbaby).</title>
        <authorList>
            <consortium name="The Broad Institute Genome Sequencing Platform"/>
            <person name="Di Palma F."/>
            <person name="Johnson J."/>
            <person name="Lander E.S."/>
            <person name="Lindblad-Toh K."/>
            <person name="Jaffe D.B."/>
            <person name="Gnerre S."/>
            <person name="MacCallum I."/>
            <person name="Przybylski D."/>
            <person name="Ribeiro F.J."/>
            <person name="Burton J.N."/>
            <person name="Walker B.J."/>
            <person name="Sharpe T."/>
            <person name="Hall G."/>
        </authorList>
    </citation>
    <scope>NUCLEOTIDE SEQUENCE [LARGE SCALE GENOMIC DNA]</scope>
</reference>
<feature type="binding site" evidence="11">
    <location>
        <position position="39"/>
    </location>
    <ligand>
        <name>Ca(2+)</name>
        <dbReference type="ChEBI" id="CHEBI:29108"/>
        <label>2</label>
    </ligand>
</feature>
<keyword evidence="11" id="KW-0106">Calcium</keyword>
<comment type="subcellular location">
    <subcellularLocation>
        <location evidence="1">Cytoplasm</location>
    </subcellularLocation>
</comment>
<evidence type="ECO:0000256" key="6">
    <source>
        <dbReference type="ARBA" id="ARBA00022964"/>
    </source>
</evidence>
<dbReference type="InParanoid" id="H0XYZ2"/>
<evidence type="ECO:0000256" key="3">
    <source>
        <dbReference type="ARBA" id="ARBA00009419"/>
    </source>
</evidence>
<evidence type="ECO:0000259" key="15">
    <source>
        <dbReference type="PROSITE" id="PS51393"/>
    </source>
</evidence>
<dbReference type="InterPro" id="IPR000907">
    <property type="entry name" value="LipOase"/>
</dbReference>
<dbReference type="OMA" id="PPVNITC"/>
<keyword evidence="9" id="KW-0443">Lipid metabolism</keyword>
<feature type="binding site" evidence="11">
    <location>
        <position position="15"/>
    </location>
    <ligand>
        <name>Ca(2+)</name>
        <dbReference type="ChEBI" id="CHEBI:29108"/>
        <label>1</label>
    </ligand>
</feature>
<evidence type="ECO:0000256" key="1">
    <source>
        <dbReference type="ARBA" id="ARBA00004496"/>
    </source>
</evidence>
<dbReference type="PRINTS" id="PR00087">
    <property type="entry name" value="LIPOXYGENASE"/>
</dbReference>
<reference evidence="16" key="2">
    <citation type="submission" date="2025-08" db="UniProtKB">
        <authorList>
            <consortium name="Ensembl"/>
        </authorList>
    </citation>
    <scope>IDENTIFICATION</scope>
</reference>